<dbReference type="PROSITE" id="PS00552">
    <property type="entry name" value="HTH_MERR_1"/>
    <property type="match status" value="1"/>
</dbReference>
<dbReference type="PROSITE" id="PS50937">
    <property type="entry name" value="HTH_MERR_2"/>
    <property type="match status" value="1"/>
</dbReference>
<dbReference type="Pfam" id="PF13411">
    <property type="entry name" value="MerR_1"/>
    <property type="match status" value="1"/>
</dbReference>
<dbReference type="EMBL" id="JBHSTI010000002">
    <property type="protein sequence ID" value="MFC6236853.1"/>
    <property type="molecule type" value="Genomic_DNA"/>
</dbReference>
<dbReference type="PANTHER" id="PTHR30204:SF58">
    <property type="entry name" value="HTH-TYPE TRANSCRIPTIONAL REGULATOR YFMP"/>
    <property type="match status" value="1"/>
</dbReference>
<reference evidence="5" key="1">
    <citation type="journal article" date="2019" name="Int. J. Syst. Evol. Microbiol.">
        <title>The Global Catalogue of Microorganisms (GCM) 10K type strain sequencing project: providing services to taxonomists for standard genome sequencing and annotation.</title>
        <authorList>
            <consortium name="The Broad Institute Genomics Platform"/>
            <consortium name="The Broad Institute Genome Sequencing Center for Infectious Disease"/>
            <person name="Wu L."/>
            <person name="Ma J."/>
        </authorList>
    </citation>
    <scope>NUCLEOTIDE SEQUENCE [LARGE SCALE GENOMIC DNA]</scope>
    <source>
        <strain evidence="5">CGMCC 4.7317</strain>
    </source>
</reference>
<dbReference type="CDD" id="cd04776">
    <property type="entry name" value="HTH_GnyR"/>
    <property type="match status" value="1"/>
</dbReference>
<protein>
    <submittedName>
        <fullName evidence="4">MerR family DNA-binding transcriptional regulator</fullName>
    </submittedName>
</protein>
<dbReference type="PRINTS" id="PR00040">
    <property type="entry name" value="HTHMERR"/>
</dbReference>
<proteinExistence type="predicted"/>
<dbReference type="InterPro" id="IPR000551">
    <property type="entry name" value="MerR-type_HTH_dom"/>
</dbReference>
<keyword evidence="2" id="KW-0175">Coiled coil</keyword>
<organism evidence="4 5">
    <name type="scientific">Longivirga aurantiaca</name>
    <dbReference type="NCBI Taxonomy" id="1837743"/>
    <lineage>
        <taxon>Bacteria</taxon>
        <taxon>Bacillati</taxon>
        <taxon>Actinomycetota</taxon>
        <taxon>Actinomycetes</taxon>
        <taxon>Sporichthyales</taxon>
        <taxon>Sporichthyaceae</taxon>
        <taxon>Longivirga</taxon>
    </lineage>
</organism>
<keyword evidence="5" id="KW-1185">Reference proteome</keyword>
<comment type="caution">
    <text evidence="4">The sequence shown here is derived from an EMBL/GenBank/DDBJ whole genome shotgun (WGS) entry which is preliminary data.</text>
</comment>
<dbReference type="InterPro" id="IPR047057">
    <property type="entry name" value="MerR_fam"/>
</dbReference>
<feature type="coiled-coil region" evidence="2">
    <location>
        <begin position="89"/>
        <end position="116"/>
    </location>
</feature>
<name>A0ABW1SWS3_9ACTN</name>
<evidence type="ECO:0000313" key="4">
    <source>
        <dbReference type="EMBL" id="MFC6236853.1"/>
    </source>
</evidence>
<dbReference type="RefSeq" id="WP_386763886.1">
    <property type="nucleotide sequence ID" value="NZ_JBHSTI010000002.1"/>
</dbReference>
<gene>
    <name evidence="4" type="ORF">ACFQGU_03115</name>
</gene>
<sequence>MSTTRTATTYTVGELAADLGVTTRTLRFYEEAGIVTPARTGSGSARAYGARDRARLVLALRGKRFGMSLAEIREIVDMYDAEPGESGQIRRLLDSLERVRADLAARREELDRTLAEVDDVTRRCLARLEEIGPAPTG</sequence>
<accession>A0ABW1SWS3</accession>
<dbReference type="SMART" id="SM00422">
    <property type="entry name" value="HTH_MERR"/>
    <property type="match status" value="1"/>
</dbReference>
<dbReference type="InterPro" id="IPR009061">
    <property type="entry name" value="DNA-bd_dom_put_sf"/>
</dbReference>
<dbReference type="SUPFAM" id="SSF46955">
    <property type="entry name" value="Putative DNA-binding domain"/>
    <property type="match status" value="1"/>
</dbReference>
<evidence type="ECO:0000313" key="5">
    <source>
        <dbReference type="Proteomes" id="UP001596138"/>
    </source>
</evidence>
<evidence type="ECO:0000256" key="1">
    <source>
        <dbReference type="ARBA" id="ARBA00023125"/>
    </source>
</evidence>
<evidence type="ECO:0000259" key="3">
    <source>
        <dbReference type="PROSITE" id="PS50937"/>
    </source>
</evidence>
<dbReference type="Gene3D" id="1.10.1660.10">
    <property type="match status" value="1"/>
</dbReference>
<dbReference type="Proteomes" id="UP001596138">
    <property type="component" value="Unassembled WGS sequence"/>
</dbReference>
<keyword evidence="1 4" id="KW-0238">DNA-binding</keyword>
<evidence type="ECO:0000256" key="2">
    <source>
        <dbReference type="SAM" id="Coils"/>
    </source>
</evidence>
<feature type="domain" description="HTH merR-type" evidence="3">
    <location>
        <begin position="9"/>
        <end position="78"/>
    </location>
</feature>
<dbReference type="GO" id="GO:0003677">
    <property type="term" value="F:DNA binding"/>
    <property type="evidence" value="ECO:0007669"/>
    <property type="project" value="UniProtKB-KW"/>
</dbReference>
<dbReference type="PANTHER" id="PTHR30204">
    <property type="entry name" value="REDOX-CYCLING DRUG-SENSING TRANSCRIPTIONAL ACTIVATOR SOXR"/>
    <property type="match status" value="1"/>
</dbReference>